<keyword evidence="1" id="KW-0472">Membrane</keyword>
<keyword evidence="1" id="KW-0812">Transmembrane</keyword>
<keyword evidence="3" id="KW-1185">Reference proteome</keyword>
<reference evidence="2" key="1">
    <citation type="journal article" date="2023" name="Science">
        <title>Genome structures resolve the early diversification of teleost fishes.</title>
        <authorList>
            <person name="Parey E."/>
            <person name="Louis A."/>
            <person name="Montfort J."/>
            <person name="Bouchez O."/>
            <person name="Roques C."/>
            <person name="Iampietro C."/>
            <person name="Lluch J."/>
            <person name="Castinel A."/>
            <person name="Donnadieu C."/>
            <person name="Desvignes T."/>
            <person name="Floi Bucao C."/>
            <person name="Jouanno E."/>
            <person name="Wen M."/>
            <person name="Mejri S."/>
            <person name="Dirks R."/>
            <person name="Jansen H."/>
            <person name="Henkel C."/>
            <person name="Chen W.J."/>
            <person name="Zahm M."/>
            <person name="Cabau C."/>
            <person name="Klopp C."/>
            <person name="Thompson A.W."/>
            <person name="Robinson-Rechavi M."/>
            <person name="Braasch I."/>
            <person name="Lecointre G."/>
            <person name="Bobe J."/>
            <person name="Postlethwait J.H."/>
            <person name="Berthelot C."/>
            <person name="Roest Crollius H."/>
            <person name="Guiguen Y."/>
        </authorList>
    </citation>
    <scope>NUCLEOTIDE SEQUENCE</scope>
    <source>
        <strain evidence="2">NC1722</strain>
    </source>
</reference>
<accession>A0AAD7T0K6</accession>
<dbReference type="AlphaFoldDB" id="A0AAD7T0K6"/>
<keyword evidence="1" id="KW-1133">Transmembrane helix</keyword>
<proteinExistence type="predicted"/>
<dbReference type="EMBL" id="JAINUG010000024">
    <property type="protein sequence ID" value="KAJ8411126.1"/>
    <property type="molecule type" value="Genomic_DNA"/>
</dbReference>
<protein>
    <submittedName>
        <fullName evidence="2">Uncharacterized protein</fullName>
    </submittedName>
</protein>
<comment type="caution">
    <text evidence="2">The sequence shown here is derived from an EMBL/GenBank/DDBJ whole genome shotgun (WGS) entry which is preliminary data.</text>
</comment>
<sequence length="606" mass="66556">MPSTKAATTTEPRTITGTVRIFIRLVFPNLQSVPSESEIGNLANTLLDSPVGLLNDPMKVDNFTYEKLSDSSFAIRQSYQIPNVSMSENTELRNETENLIQRTVNDLLNTILNKPAANTLVFPRANYTNMPNQIQVNVEYVYQEGDINQPSKFLSAILIVSGLATTTAPATTTSVAQTVSGTMPSTKAATTTEPRRHTGTVRIFIRLVFPNLQSVPSESEIGNLANTLLDSPVGLLNDPMKVDNFTYEKLSDSSFAIRQSYQIPNVSMSENTELRNETENLIQRTVNDLLNTILNKPAANTLVFPRANYTNMPNQIHVNVEYVYQEGDINQPSKFLSAILIVSGLATTTAPATTTSVAQTVSGTMPSTKAATTTEPRTITGTVKIFIRLVFPNLQSVPSESEIGNLANTLLDSPVGLLNDPMKVDNFTYEKLTVNSFAMGLSYQIFNVSMSINPDLRDETHILIQKSINKLLNIMLTSPGSDPFDFEQANYKNMHDHIQASIQYTFPNGDIKGPSTFLSAVLAVSGLATTAAPTTTTSPVLLLITDSGGSFPGWALAIIIPCGIAIILVPFWILLCCLLCGCCAAIKRRWRRRRPYNMQQYRIHPL</sequence>
<feature type="transmembrane region" description="Helical" evidence="1">
    <location>
        <begin position="553"/>
        <end position="586"/>
    </location>
</feature>
<organism evidence="2 3">
    <name type="scientific">Aldrovandia affinis</name>
    <dbReference type="NCBI Taxonomy" id="143900"/>
    <lineage>
        <taxon>Eukaryota</taxon>
        <taxon>Metazoa</taxon>
        <taxon>Chordata</taxon>
        <taxon>Craniata</taxon>
        <taxon>Vertebrata</taxon>
        <taxon>Euteleostomi</taxon>
        <taxon>Actinopterygii</taxon>
        <taxon>Neopterygii</taxon>
        <taxon>Teleostei</taxon>
        <taxon>Notacanthiformes</taxon>
        <taxon>Halosauridae</taxon>
        <taxon>Aldrovandia</taxon>
    </lineage>
</organism>
<name>A0AAD7T0K6_9TELE</name>
<evidence type="ECO:0000313" key="2">
    <source>
        <dbReference type="EMBL" id="KAJ8411126.1"/>
    </source>
</evidence>
<evidence type="ECO:0000313" key="3">
    <source>
        <dbReference type="Proteomes" id="UP001221898"/>
    </source>
</evidence>
<evidence type="ECO:0000256" key="1">
    <source>
        <dbReference type="SAM" id="Phobius"/>
    </source>
</evidence>
<dbReference type="Proteomes" id="UP001221898">
    <property type="component" value="Unassembled WGS sequence"/>
</dbReference>
<gene>
    <name evidence="2" type="ORF">AAFF_G00181610</name>
</gene>